<dbReference type="AlphaFoldDB" id="A0A8J6AYM2"/>
<evidence type="ECO:0000256" key="1">
    <source>
        <dbReference type="ARBA" id="ARBA00006709"/>
    </source>
</evidence>
<evidence type="ECO:0000313" key="6">
    <source>
        <dbReference type="EMBL" id="KAG9394635.1"/>
    </source>
</evidence>
<gene>
    <name evidence="6" type="ORF">J8273_3889</name>
</gene>
<keyword evidence="4 5" id="KW-0406">Ion transport</keyword>
<dbReference type="Proteomes" id="UP000717585">
    <property type="component" value="Unassembled WGS sequence"/>
</dbReference>
<dbReference type="GO" id="GO:0046961">
    <property type="term" value="F:proton-transporting ATPase activity, rotational mechanism"/>
    <property type="evidence" value="ECO:0007669"/>
    <property type="project" value="InterPro"/>
</dbReference>
<proteinExistence type="inferred from homology"/>
<dbReference type="EMBL" id="JAHDYR010000014">
    <property type="protein sequence ID" value="KAG9394635.1"/>
    <property type="molecule type" value="Genomic_DNA"/>
</dbReference>
<comment type="caution">
    <text evidence="6">The sequence shown here is derived from an EMBL/GenBank/DDBJ whole genome shotgun (WGS) entry which is preliminary data.</text>
</comment>
<comment type="function">
    <text evidence="5">Subunit of the V0 complex of vacuolar(H+)-ATPase (V-ATPase), a multisubunit enzyme composed of a peripheral complex (V1) that hydrolyzes ATP and a membrane integral complex (V0) that translocates protons. V-ATPase is responsible for acidifying and maintaining the pH of intracellular compartments and in some cell types, is targeted to the plasma membrane, where it is responsible for acidifying the extracellular environment.</text>
</comment>
<accession>A0A8J6AYM2</accession>
<comment type="similarity">
    <text evidence="1 5">Belongs to the V-ATPase V0D/AC39 subunit family.</text>
</comment>
<keyword evidence="3 5" id="KW-0375">Hydrogen ion transport</keyword>
<organism evidence="6 7">
    <name type="scientific">Carpediemonas membranifera</name>
    <dbReference type="NCBI Taxonomy" id="201153"/>
    <lineage>
        <taxon>Eukaryota</taxon>
        <taxon>Metamonada</taxon>
        <taxon>Carpediemonas-like organisms</taxon>
        <taxon>Carpediemonas</taxon>
    </lineage>
</organism>
<dbReference type="OrthoDB" id="10250083at2759"/>
<dbReference type="Pfam" id="PF01992">
    <property type="entry name" value="vATP-synt_AC39"/>
    <property type="match status" value="1"/>
</dbReference>
<reference evidence="6" key="1">
    <citation type="submission" date="2021-05" db="EMBL/GenBank/DDBJ databases">
        <title>A free-living protist that lacks canonical eukaryotic 1 DNA replication and segregation systems.</title>
        <authorList>
            <person name="Salas-Leiva D.E."/>
            <person name="Tromer E.C."/>
            <person name="Curtis B.A."/>
            <person name="Jerlstrom-Hultqvist J."/>
            <person name="Kolisko M."/>
            <person name="Yi Z."/>
            <person name="Salas-Leiva J.S."/>
            <person name="Gallot-Lavallee L."/>
            <person name="Kops G.J.P.L."/>
            <person name="Archibald J.M."/>
            <person name="Simpson A.G.B."/>
            <person name="Roger A.J."/>
        </authorList>
    </citation>
    <scope>NUCLEOTIDE SEQUENCE</scope>
    <source>
        <strain evidence="6">BICM</strain>
    </source>
</reference>
<dbReference type="SUPFAM" id="SSF103486">
    <property type="entry name" value="V-type ATP synthase subunit C"/>
    <property type="match status" value="1"/>
</dbReference>
<evidence type="ECO:0000313" key="7">
    <source>
        <dbReference type="Proteomes" id="UP000717585"/>
    </source>
</evidence>
<dbReference type="Gene3D" id="1.10.132.50">
    <property type="entry name" value="ATP synthase (C/AC39) subunit, domain 3"/>
    <property type="match status" value="1"/>
</dbReference>
<dbReference type="Gene3D" id="1.20.1690.10">
    <property type="entry name" value="V-type ATP synthase subunit C domain"/>
    <property type="match status" value="2"/>
</dbReference>
<dbReference type="InterPro" id="IPR044911">
    <property type="entry name" value="V-type_ATPase_csu/dsu_dom_3"/>
</dbReference>
<keyword evidence="2 5" id="KW-0813">Transport</keyword>
<comment type="subunit">
    <text evidence="5">V-ATPase is a heteromultimeric enzyme made up of two complexes: the ATP-hydrolytic V1 complex and the proton translocation V0 complex.</text>
</comment>
<name>A0A8J6AYM2_9EUKA</name>
<dbReference type="InterPro" id="IPR035067">
    <property type="entry name" value="V-type_ATPase_csu/dsu"/>
</dbReference>
<dbReference type="PIRSF" id="PIRSF018497">
    <property type="entry name" value="V-ATP_synth_D"/>
    <property type="match status" value="1"/>
</dbReference>
<sequence>MVKKVGSCPSLATYANEFGFLEGVVKTHYNDFLSSSDYLALNECENISDFIVQLNGTRYCQYVQHHRDDANLEPSVIHDAMMRKFVDDYNFLLDNAIEPLLTFLRFCTYGHMIDNTILIIQGTLQGREPARLIKACHPLGRFDGIGALSTARSAKDLYDRVLIDTPIAKYFEKAAIGGSAEDTLTDSNIELLRNSLHKHYLEDFLELIKELGGDTYDEMKPLLDFEADRRAINISINSLNSDITAEERRALMPRMGVLFPCGTDQLVNRDSLQGVGLALSRVDEYHHIFVAGSEDDLDSTVSIEDGMYKLETAMARQAMYRGFCFAPFYGFFKLREQEIRNVMWLAERVHLGLNEGVSKLPIIRD</sequence>
<dbReference type="GO" id="GO:0033179">
    <property type="term" value="C:proton-transporting V-type ATPase, V0 domain"/>
    <property type="evidence" value="ECO:0007669"/>
    <property type="project" value="InterPro"/>
</dbReference>
<evidence type="ECO:0000256" key="5">
    <source>
        <dbReference type="PIRNR" id="PIRNR018497"/>
    </source>
</evidence>
<dbReference type="PANTHER" id="PTHR11028">
    <property type="entry name" value="VACUOLAR ATP SYNTHASE SUBUNIT AC39"/>
    <property type="match status" value="1"/>
</dbReference>
<evidence type="ECO:0000256" key="2">
    <source>
        <dbReference type="ARBA" id="ARBA00022448"/>
    </source>
</evidence>
<keyword evidence="7" id="KW-1185">Reference proteome</keyword>
<protein>
    <recommendedName>
        <fullName evidence="5">V-type proton ATPase subunit</fullName>
    </recommendedName>
</protein>
<dbReference type="InterPro" id="IPR002843">
    <property type="entry name" value="ATPase_V0-cplx_csu/dsu"/>
</dbReference>
<evidence type="ECO:0000256" key="3">
    <source>
        <dbReference type="ARBA" id="ARBA00022781"/>
    </source>
</evidence>
<dbReference type="InterPro" id="IPR036079">
    <property type="entry name" value="ATPase_csu/dsu_sf"/>
</dbReference>
<dbReference type="InterPro" id="IPR016727">
    <property type="entry name" value="ATPase_V0-cplx_dsu"/>
</dbReference>
<evidence type="ECO:0000256" key="4">
    <source>
        <dbReference type="ARBA" id="ARBA00023065"/>
    </source>
</evidence>